<evidence type="ECO:0000313" key="10">
    <source>
        <dbReference type="EMBL" id="NXO80299.1"/>
    </source>
</evidence>
<keyword evidence="11" id="KW-1185">Reference proteome</keyword>
<keyword evidence="8" id="KW-0863">Zinc-finger</keyword>
<dbReference type="GO" id="GO:0016787">
    <property type="term" value="F:hydrolase activity"/>
    <property type="evidence" value="ECO:0007669"/>
    <property type="project" value="UniProtKB-KW"/>
</dbReference>
<evidence type="ECO:0000256" key="4">
    <source>
        <dbReference type="ARBA" id="ARBA00022723"/>
    </source>
</evidence>
<dbReference type="GO" id="GO:0035613">
    <property type="term" value="F:RNA stem-loop binding"/>
    <property type="evidence" value="ECO:0007669"/>
    <property type="project" value="TreeGrafter"/>
</dbReference>
<dbReference type="GO" id="GO:0003964">
    <property type="term" value="F:RNA-directed DNA polymerase activity"/>
    <property type="evidence" value="ECO:0007669"/>
    <property type="project" value="UniProtKB-KW"/>
</dbReference>
<dbReference type="Proteomes" id="UP000583915">
    <property type="component" value="Unassembled WGS sequence"/>
</dbReference>
<dbReference type="Gene3D" id="1.10.10.200">
    <property type="match status" value="1"/>
</dbReference>
<feature type="domain" description="Integrase-type" evidence="9">
    <location>
        <begin position="44"/>
        <end position="85"/>
    </location>
</feature>
<evidence type="ECO:0000256" key="8">
    <source>
        <dbReference type="PROSITE-ProRule" id="PRU00450"/>
    </source>
</evidence>
<name>A0A7L1V4U8_SITEU</name>
<dbReference type="InterPro" id="IPR017856">
    <property type="entry name" value="Integrase-like_N"/>
</dbReference>
<dbReference type="PROSITE" id="PS50876">
    <property type="entry name" value="ZF_INTEGRASE"/>
    <property type="match status" value="1"/>
</dbReference>
<dbReference type="InterPro" id="IPR003308">
    <property type="entry name" value="Integrase_Zn-bd_dom_N"/>
</dbReference>
<keyword evidence="6" id="KW-0378">Hydrolase</keyword>
<dbReference type="PANTHER" id="PTHR41694">
    <property type="entry name" value="ENDOGENOUS RETROVIRUS GROUP K MEMBER POL PROTEIN"/>
    <property type="match status" value="1"/>
</dbReference>
<accession>A0A7L1V4U8</accession>
<sequence>MGALQPGLPNPAMLPVNWHLLIVDLKDCFFTIPLHPKDTQHFAFTFVKAKEAYYLFHQNAQGLHKQFNITMEEAKGIIRACPICSHHSSGLG</sequence>
<keyword evidence="8" id="KW-0862">Zinc</keyword>
<dbReference type="EMBL" id="VXBS01004522">
    <property type="protein sequence ID" value="NXO80299.1"/>
    <property type="molecule type" value="Genomic_DNA"/>
</dbReference>
<evidence type="ECO:0000313" key="11">
    <source>
        <dbReference type="Proteomes" id="UP000583915"/>
    </source>
</evidence>
<evidence type="ECO:0000256" key="1">
    <source>
        <dbReference type="ARBA" id="ARBA00022679"/>
    </source>
</evidence>
<evidence type="ECO:0000256" key="3">
    <source>
        <dbReference type="ARBA" id="ARBA00022722"/>
    </source>
</evidence>
<feature type="non-terminal residue" evidence="10">
    <location>
        <position position="1"/>
    </location>
</feature>
<dbReference type="AlphaFoldDB" id="A0A7L1V4U8"/>
<dbReference type="GO" id="GO:0008270">
    <property type="term" value="F:zinc ion binding"/>
    <property type="evidence" value="ECO:0007669"/>
    <property type="project" value="UniProtKB-KW"/>
</dbReference>
<proteinExistence type="predicted"/>
<feature type="non-terminal residue" evidence="10">
    <location>
        <position position="92"/>
    </location>
</feature>
<dbReference type="GO" id="GO:0004519">
    <property type="term" value="F:endonuclease activity"/>
    <property type="evidence" value="ECO:0007669"/>
    <property type="project" value="UniProtKB-KW"/>
</dbReference>
<dbReference type="InterPro" id="IPR043502">
    <property type="entry name" value="DNA/RNA_pol_sf"/>
</dbReference>
<evidence type="ECO:0000256" key="2">
    <source>
        <dbReference type="ARBA" id="ARBA00022695"/>
    </source>
</evidence>
<keyword evidence="5" id="KW-0255">Endonuclease</keyword>
<organism evidence="10 11">
    <name type="scientific">Sitta europaea</name>
    <name type="common">Eurasian nuthatch</name>
    <dbReference type="NCBI Taxonomy" id="50251"/>
    <lineage>
        <taxon>Eukaryota</taxon>
        <taxon>Metazoa</taxon>
        <taxon>Chordata</taxon>
        <taxon>Craniata</taxon>
        <taxon>Vertebrata</taxon>
        <taxon>Euteleostomi</taxon>
        <taxon>Archelosauria</taxon>
        <taxon>Archosauria</taxon>
        <taxon>Dinosauria</taxon>
        <taxon>Saurischia</taxon>
        <taxon>Theropoda</taxon>
        <taxon>Coelurosauria</taxon>
        <taxon>Aves</taxon>
        <taxon>Neognathae</taxon>
        <taxon>Neoaves</taxon>
        <taxon>Telluraves</taxon>
        <taxon>Australaves</taxon>
        <taxon>Passeriformes</taxon>
        <taxon>Sittidae</taxon>
        <taxon>Sitta</taxon>
    </lineage>
</organism>
<dbReference type="SUPFAM" id="SSF56672">
    <property type="entry name" value="DNA/RNA polymerases"/>
    <property type="match status" value="1"/>
</dbReference>
<dbReference type="Pfam" id="PF02022">
    <property type="entry name" value="Integrase_Zn"/>
    <property type="match status" value="1"/>
</dbReference>
<comment type="caution">
    <text evidence="10">The sequence shown here is derived from an EMBL/GenBank/DDBJ whole genome shotgun (WGS) entry which is preliminary data.</text>
</comment>
<evidence type="ECO:0000259" key="9">
    <source>
        <dbReference type="PROSITE" id="PS50876"/>
    </source>
</evidence>
<dbReference type="SUPFAM" id="SSF46919">
    <property type="entry name" value="N-terminal Zn binding domain of HIV integrase"/>
    <property type="match status" value="1"/>
</dbReference>
<keyword evidence="2" id="KW-0548">Nucleotidyltransferase</keyword>
<evidence type="ECO:0000256" key="5">
    <source>
        <dbReference type="ARBA" id="ARBA00022759"/>
    </source>
</evidence>
<reference evidence="10 11" key="1">
    <citation type="submission" date="2019-09" db="EMBL/GenBank/DDBJ databases">
        <title>Bird 10,000 Genomes (B10K) Project - Family phase.</title>
        <authorList>
            <person name="Zhang G."/>
        </authorList>
    </citation>
    <scope>NUCLEOTIDE SEQUENCE [LARGE SCALE GENOMIC DNA]</scope>
    <source>
        <strain evidence="10">B10K-DU-002-25</strain>
        <tissue evidence="10">Muscle</tissue>
    </source>
</reference>
<protein>
    <submittedName>
        <fullName evidence="10">POK6 protein</fullName>
    </submittedName>
</protein>
<keyword evidence="1" id="KW-0808">Transferase</keyword>
<keyword evidence="4" id="KW-0479">Metal-binding</keyword>
<keyword evidence="7" id="KW-0695">RNA-directed DNA polymerase</keyword>
<evidence type="ECO:0000256" key="6">
    <source>
        <dbReference type="ARBA" id="ARBA00022801"/>
    </source>
</evidence>
<evidence type="ECO:0000256" key="7">
    <source>
        <dbReference type="ARBA" id="ARBA00022918"/>
    </source>
</evidence>
<keyword evidence="3" id="KW-0540">Nuclease</keyword>
<dbReference type="PANTHER" id="PTHR41694:SF3">
    <property type="entry name" value="RNA-DIRECTED DNA POLYMERASE-RELATED"/>
    <property type="match status" value="1"/>
</dbReference>
<gene>
    <name evidence="10" type="primary">Ervk6_0</name>
    <name evidence="10" type="ORF">SITEUR_R15575</name>
</gene>